<accession>A0A7S0FCC0</accession>
<dbReference type="AlphaFoldDB" id="A0A7S0FCC0"/>
<organism evidence="1">
    <name type="scientific">Pyrodinium bahamense</name>
    <dbReference type="NCBI Taxonomy" id="73915"/>
    <lineage>
        <taxon>Eukaryota</taxon>
        <taxon>Sar</taxon>
        <taxon>Alveolata</taxon>
        <taxon>Dinophyceae</taxon>
        <taxon>Gonyaulacales</taxon>
        <taxon>Pyrocystaceae</taxon>
        <taxon>Pyrodinium</taxon>
    </lineage>
</organism>
<protein>
    <submittedName>
        <fullName evidence="1">Uncharacterized protein</fullName>
    </submittedName>
</protein>
<gene>
    <name evidence="1" type="ORF">PBAH0796_LOCUS7089</name>
</gene>
<evidence type="ECO:0000313" key="1">
    <source>
        <dbReference type="EMBL" id="CAD8351722.1"/>
    </source>
</evidence>
<sequence length="362" mass="37845">MATNLTGEHSVLASDEGDDLESVDAANGEAFASTVSSLRSPPRWRFAAALSLSSAFVLAATVFAMHRSQQASATVEGIQSKAVSCHTAVPDEMCHDKVTWAMVSGIRKHPENYKGLTPSSSFEEFQAYFHNSNYGDCPMPCMPAGSLEPPTPAQAGGLLPGHARAGGLLPHSAAEAPKPACLCLFDVDRTLTGKQGALAQCPGNKVIPGVTDTAFSGGPLTLSALGQAVSSTFCGACLLGVVSAGGASGPAEMAILQAHLPGVPTWWSGPGVVTSPLVRGCGNNVKHICASGIRAWYEQHRHVKIPPSEVYFFDDLTGNTKNFAVMGFNARQVSCNSREGDIGLCGALPSEIVRMRGIFNCR</sequence>
<name>A0A7S0FCC0_9DINO</name>
<dbReference type="EMBL" id="HBEG01011839">
    <property type="protein sequence ID" value="CAD8351722.1"/>
    <property type="molecule type" value="Transcribed_RNA"/>
</dbReference>
<proteinExistence type="predicted"/>
<reference evidence="1" key="1">
    <citation type="submission" date="2021-01" db="EMBL/GenBank/DDBJ databases">
        <authorList>
            <person name="Corre E."/>
            <person name="Pelletier E."/>
            <person name="Niang G."/>
            <person name="Scheremetjew M."/>
            <person name="Finn R."/>
            <person name="Kale V."/>
            <person name="Holt S."/>
            <person name="Cochrane G."/>
            <person name="Meng A."/>
            <person name="Brown T."/>
            <person name="Cohen L."/>
        </authorList>
    </citation>
    <scope>NUCLEOTIDE SEQUENCE</scope>
    <source>
        <strain evidence="1">Pbaha01</strain>
    </source>
</reference>